<comment type="caution">
    <text evidence="2">The sequence shown here is derived from an EMBL/GenBank/DDBJ whole genome shotgun (WGS) entry which is preliminary data.</text>
</comment>
<evidence type="ECO:0000313" key="2">
    <source>
        <dbReference type="EMBL" id="TIH32280.1"/>
    </source>
</evidence>
<dbReference type="AlphaFoldDB" id="A0A4T2BMH3"/>
<name>A0A4T2BMH3_9MICO</name>
<reference evidence="2 3" key="1">
    <citation type="journal article" date="2019" name="Microorganisms">
        <title>Systematic Affiliation and Genome Analysis of Subtercola vilae DB165(T) with Particular Emphasis on Cold Adaptation of an Isolate from a High-Altitude Cold Volcano Lake.</title>
        <authorList>
            <person name="Villalobos A.S."/>
            <person name="Wiese J."/>
            <person name="Imhoff J.F."/>
            <person name="Dorador C."/>
            <person name="Keller A."/>
            <person name="Hentschel U."/>
        </authorList>
    </citation>
    <scope>NUCLEOTIDE SEQUENCE [LARGE SCALE GENOMIC DNA]</scope>
    <source>
        <strain evidence="2 3">DB165</strain>
    </source>
</reference>
<accession>A0A4T2BMH3</accession>
<evidence type="ECO:0000313" key="3">
    <source>
        <dbReference type="Proteomes" id="UP000306192"/>
    </source>
</evidence>
<comment type="similarity">
    <text evidence="1">Belongs to the phD/YefM antitoxin family.</text>
</comment>
<dbReference type="SUPFAM" id="SSF143120">
    <property type="entry name" value="YefM-like"/>
    <property type="match status" value="1"/>
</dbReference>
<dbReference type="Proteomes" id="UP000306192">
    <property type="component" value="Unassembled WGS sequence"/>
</dbReference>
<evidence type="ECO:0000256" key="1">
    <source>
        <dbReference type="ARBA" id="ARBA00009981"/>
    </source>
</evidence>
<dbReference type="InterPro" id="IPR036165">
    <property type="entry name" value="YefM-like_sf"/>
</dbReference>
<organism evidence="2 3">
    <name type="scientific">Subtercola vilae</name>
    <dbReference type="NCBI Taxonomy" id="2056433"/>
    <lineage>
        <taxon>Bacteria</taxon>
        <taxon>Bacillati</taxon>
        <taxon>Actinomycetota</taxon>
        <taxon>Actinomycetes</taxon>
        <taxon>Micrococcales</taxon>
        <taxon>Microbacteriaceae</taxon>
        <taxon>Subtercola</taxon>
    </lineage>
</organism>
<sequence>MTRSVSRKQFVRNALRYTFEVFERHEPILITDHGKPFAVIQPVETHFPVTITLEQLARLRVLYGEALTPPELVASAVTTLIEASERDDLADYIQGKNALESFRETGEPAIGIADVDWPK</sequence>
<keyword evidence="3" id="KW-1185">Reference proteome</keyword>
<proteinExistence type="inferred from homology"/>
<dbReference type="EMBL" id="QYRT01000040">
    <property type="protein sequence ID" value="TIH32280.1"/>
    <property type="molecule type" value="Genomic_DNA"/>
</dbReference>
<protein>
    <submittedName>
        <fullName evidence="2">Type II toxin-antitoxin system Phd/YefM family antitoxin</fullName>
    </submittedName>
</protein>
<gene>
    <name evidence="2" type="ORF">D4765_15680</name>
</gene>